<feature type="non-terminal residue" evidence="4">
    <location>
        <position position="394"/>
    </location>
</feature>
<feature type="transmembrane region" description="Helical" evidence="2">
    <location>
        <begin position="30"/>
        <end position="50"/>
    </location>
</feature>
<reference evidence="4 5" key="1">
    <citation type="submission" date="2019-07" db="EMBL/GenBank/DDBJ databases">
        <authorList>
            <person name="Duangmal K."/>
            <person name="Teo W.F.A."/>
        </authorList>
    </citation>
    <scope>NUCLEOTIDE SEQUENCE [LARGE SCALE GENOMIC DNA]</scope>
    <source>
        <strain evidence="4 5">TBRC 6029</strain>
    </source>
</reference>
<feature type="transmembrane region" description="Helical" evidence="2">
    <location>
        <begin position="119"/>
        <end position="137"/>
    </location>
</feature>
<dbReference type="AlphaFoldDB" id="A0A558ABC3"/>
<feature type="region of interest" description="Disordered" evidence="1">
    <location>
        <begin position="319"/>
        <end position="352"/>
    </location>
</feature>
<keyword evidence="2" id="KW-0812">Transmembrane</keyword>
<sequence length="394" mass="40629">MSRPDAAGVAGLLGATVVSGLLFTPVFGLAALVVPLLVVALLGYGCYELCARRTALVPWRPILVLATGLLGLVESVLFATTTGGLPTAATLSSLGRGLTRGWLLTLQSTLPARPDAEQVLFVPLAVLLAVALGLEILLRLRKPLPALLPSLAVAGLAQAYQALTGVTAMLAALAYLAPAGLLLWAGRATRSARSTRSTRSTRSARSGAVRRPSWAGVMLALPTVIGVLAGAVALGGLDPAGREPYRLADGHPAPPPPGGLTNPLDEIASRLADPGQEVFRYRSDAAVGRWRLVVLDEFDGATWSADTRLQRMGTRLTAAPGSTVDSAEVRLPDSSGPWLPSQPNPVSVDGAAPLVDQSAGTLLSTAGGGETRYTLTWATPEAEAGRLGLAEVDT</sequence>
<protein>
    <submittedName>
        <fullName evidence="4">Transglutaminase</fullName>
    </submittedName>
</protein>
<keyword evidence="2" id="KW-0472">Membrane</keyword>
<dbReference type="RefSeq" id="WP_222426788.1">
    <property type="nucleotide sequence ID" value="NZ_VJWX01000598.1"/>
</dbReference>
<evidence type="ECO:0000259" key="3">
    <source>
        <dbReference type="Pfam" id="PF11992"/>
    </source>
</evidence>
<reference evidence="4 5" key="2">
    <citation type="submission" date="2019-08" db="EMBL/GenBank/DDBJ databases">
        <title>Amycolatopsis acidicola sp. nov., isolated from peat swamp forest soil.</title>
        <authorList>
            <person name="Srisuk N."/>
        </authorList>
    </citation>
    <scope>NUCLEOTIDE SEQUENCE [LARGE SCALE GENOMIC DNA]</scope>
    <source>
        <strain evidence="4 5">TBRC 6029</strain>
    </source>
</reference>
<comment type="caution">
    <text evidence="4">The sequence shown here is derived from an EMBL/GenBank/DDBJ whole genome shotgun (WGS) entry which is preliminary data.</text>
</comment>
<keyword evidence="5" id="KW-1185">Reference proteome</keyword>
<accession>A0A558ABC3</accession>
<dbReference type="InterPro" id="IPR021878">
    <property type="entry name" value="TgpA_N"/>
</dbReference>
<feature type="transmembrane region" description="Helical" evidence="2">
    <location>
        <begin position="166"/>
        <end position="186"/>
    </location>
</feature>
<name>A0A558ABC3_9PSEU</name>
<feature type="transmembrane region" description="Helical" evidence="2">
    <location>
        <begin position="144"/>
        <end position="160"/>
    </location>
</feature>
<dbReference type="Pfam" id="PF11992">
    <property type="entry name" value="TgpA_N"/>
    <property type="match status" value="1"/>
</dbReference>
<feature type="transmembrane region" description="Helical" evidence="2">
    <location>
        <begin position="62"/>
        <end position="85"/>
    </location>
</feature>
<organism evidence="4 5">
    <name type="scientific">Amycolatopsis rhizosphaerae</name>
    <dbReference type="NCBI Taxonomy" id="2053003"/>
    <lineage>
        <taxon>Bacteria</taxon>
        <taxon>Bacillati</taxon>
        <taxon>Actinomycetota</taxon>
        <taxon>Actinomycetes</taxon>
        <taxon>Pseudonocardiales</taxon>
        <taxon>Pseudonocardiaceae</taxon>
        <taxon>Amycolatopsis</taxon>
    </lineage>
</organism>
<evidence type="ECO:0000313" key="4">
    <source>
        <dbReference type="EMBL" id="TVT21535.1"/>
    </source>
</evidence>
<keyword evidence="2" id="KW-1133">Transmembrane helix</keyword>
<evidence type="ECO:0000313" key="5">
    <source>
        <dbReference type="Proteomes" id="UP000320011"/>
    </source>
</evidence>
<dbReference type="EMBL" id="VJWX01000598">
    <property type="protein sequence ID" value="TVT21535.1"/>
    <property type="molecule type" value="Genomic_DNA"/>
</dbReference>
<feature type="domain" description="Protein-glutamine gamma-glutamyltransferase TgpA N-terminal" evidence="3">
    <location>
        <begin position="15"/>
        <end position="381"/>
    </location>
</feature>
<dbReference type="Proteomes" id="UP000320011">
    <property type="component" value="Unassembled WGS sequence"/>
</dbReference>
<feature type="transmembrane region" description="Helical" evidence="2">
    <location>
        <begin position="214"/>
        <end position="237"/>
    </location>
</feature>
<evidence type="ECO:0000256" key="2">
    <source>
        <dbReference type="SAM" id="Phobius"/>
    </source>
</evidence>
<gene>
    <name evidence="4" type="ORF">FNH05_33900</name>
</gene>
<proteinExistence type="predicted"/>
<evidence type="ECO:0000256" key="1">
    <source>
        <dbReference type="SAM" id="MobiDB-lite"/>
    </source>
</evidence>